<organism evidence="1 2">
    <name type="scientific">Panagrolaimus sp. JU765</name>
    <dbReference type="NCBI Taxonomy" id="591449"/>
    <lineage>
        <taxon>Eukaryota</taxon>
        <taxon>Metazoa</taxon>
        <taxon>Ecdysozoa</taxon>
        <taxon>Nematoda</taxon>
        <taxon>Chromadorea</taxon>
        <taxon>Rhabditida</taxon>
        <taxon>Tylenchina</taxon>
        <taxon>Panagrolaimomorpha</taxon>
        <taxon>Panagrolaimoidea</taxon>
        <taxon>Panagrolaimidae</taxon>
        <taxon>Panagrolaimus</taxon>
    </lineage>
</organism>
<protein>
    <submittedName>
        <fullName evidence="2">Thrombospondin type 1 domain protein</fullName>
    </submittedName>
</protein>
<proteinExistence type="predicted"/>
<evidence type="ECO:0000313" key="1">
    <source>
        <dbReference type="Proteomes" id="UP000887576"/>
    </source>
</evidence>
<sequence>MAVSGKIICGPQATETAVATSAPPTCCPADGIWSDWTGWAECTGTCRSCSSTTRTRTCLTASAGCACLGLDTETQECQVVGKWNDWTITQQCNNTCGACGVMVLTRTCNSTTCGCSGATTRTQPCGLTPCTYPTPSCCSGYSAGTYQSQILCGPLPTYTENNAIQTCSVVTTTPAPTCAPGGVWSAWSAGTCNDTCGLCGNIVRTRTCQSAAA</sequence>
<evidence type="ECO:0000313" key="2">
    <source>
        <dbReference type="WBParaSite" id="JU765_v2.g3833.t1"/>
    </source>
</evidence>
<accession>A0AC34R6D1</accession>
<dbReference type="WBParaSite" id="JU765_v2.g3833.t1">
    <property type="protein sequence ID" value="JU765_v2.g3833.t1"/>
    <property type="gene ID" value="JU765_v2.g3833"/>
</dbReference>
<name>A0AC34R6D1_9BILA</name>
<reference evidence="2" key="1">
    <citation type="submission" date="2022-11" db="UniProtKB">
        <authorList>
            <consortium name="WormBaseParasite"/>
        </authorList>
    </citation>
    <scope>IDENTIFICATION</scope>
</reference>
<dbReference type="Proteomes" id="UP000887576">
    <property type="component" value="Unplaced"/>
</dbReference>